<keyword evidence="3" id="KW-1185">Reference proteome</keyword>
<dbReference type="PANTHER" id="PTHR31482:SF18">
    <property type="entry name" value="ESTS AU081301(E20138)"/>
    <property type="match status" value="1"/>
</dbReference>
<organism evidence="2 3">
    <name type="scientific">Durusdinium trenchii</name>
    <dbReference type="NCBI Taxonomy" id="1381693"/>
    <lineage>
        <taxon>Eukaryota</taxon>
        <taxon>Sar</taxon>
        <taxon>Alveolata</taxon>
        <taxon>Dinophyceae</taxon>
        <taxon>Suessiales</taxon>
        <taxon>Symbiodiniaceae</taxon>
        <taxon>Durusdinium</taxon>
    </lineage>
</organism>
<evidence type="ECO:0000256" key="1">
    <source>
        <dbReference type="SAM" id="MobiDB-lite"/>
    </source>
</evidence>
<evidence type="ECO:0000313" key="2">
    <source>
        <dbReference type="EMBL" id="CAK8993109.1"/>
    </source>
</evidence>
<proteinExistence type="predicted"/>
<accession>A0ABP0HVE6</accession>
<comment type="caution">
    <text evidence="2">The sequence shown here is derived from an EMBL/GenBank/DDBJ whole genome shotgun (WGS) entry which is preliminary data.</text>
</comment>
<protein>
    <submittedName>
        <fullName evidence="2">F-box protein At2g32560</fullName>
    </submittedName>
</protein>
<name>A0ABP0HVE6_9DINO</name>
<feature type="region of interest" description="Disordered" evidence="1">
    <location>
        <begin position="260"/>
        <end position="285"/>
    </location>
</feature>
<dbReference type="Proteomes" id="UP001642464">
    <property type="component" value="Unassembled WGS sequence"/>
</dbReference>
<dbReference type="PANTHER" id="PTHR31482">
    <property type="entry name" value="ESTS AU081301(E20138)"/>
    <property type="match status" value="1"/>
</dbReference>
<feature type="compositionally biased region" description="Low complexity" evidence="1">
    <location>
        <begin position="261"/>
        <end position="279"/>
    </location>
</feature>
<sequence>MGACESSDLSASCREEELSREDAEVLHDTEIMLNDSSLKTKTSSCSTASTASTLREGECPERHREIQRQLRPVAVVSLNQTLKVYRPKSEASLLAGTLASKFSHIVAGCQPILYEISNFLIEKPEDFRLVMLNKVFATQLQPFLELLWRGLYEQRWPSFFDCLEHHQAKAWCALYWETLRGQCDFPLEIFEREKKLGFSMSAMPARVSFDQHLDVYVASYISASEVRPELIPVDHAHRLRFCPPSARMRLRSAGLAALGHRSPTSTWSSRSLSSSPTATQQGSPQVPRIRWDCYPYQVLEGLRGLEVGQPVELQWKMQLASPFGWWHGHLEDLRVDPGGKSAWACVIFKHFSPWSRWYRLRVHVGQKMVKRCEFGGFTGGLRPISPEEERQWMHFFPQKLLNV</sequence>
<gene>
    <name evidence="2" type="ORF">SCF082_LOCUS3364</name>
</gene>
<reference evidence="2 3" key="1">
    <citation type="submission" date="2024-02" db="EMBL/GenBank/DDBJ databases">
        <authorList>
            <person name="Chen Y."/>
            <person name="Shah S."/>
            <person name="Dougan E. K."/>
            <person name="Thang M."/>
            <person name="Chan C."/>
        </authorList>
    </citation>
    <scope>NUCLEOTIDE SEQUENCE [LARGE SCALE GENOMIC DNA]</scope>
</reference>
<evidence type="ECO:0000313" key="3">
    <source>
        <dbReference type="Proteomes" id="UP001642464"/>
    </source>
</evidence>
<dbReference type="EMBL" id="CAXAMM010001703">
    <property type="protein sequence ID" value="CAK8993109.1"/>
    <property type="molecule type" value="Genomic_DNA"/>
</dbReference>